<dbReference type="Pfam" id="PF03243">
    <property type="entry name" value="MerB"/>
    <property type="match status" value="1"/>
</dbReference>
<organism evidence="1">
    <name type="scientific">hydrothermal vent metagenome</name>
    <dbReference type="NCBI Taxonomy" id="652676"/>
    <lineage>
        <taxon>unclassified sequences</taxon>
        <taxon>metagenomes</taxon>
        <taxon>ecological metagenomes</taxon>
    </lineage>
</organism>
<sequence>MANNENNSNEECCGPIDPSMVSPVMRNVYVYISNTLLEEGRMPSLEEVSGKTKQPEEVIKQVLDGFEGVAGIYRDPFFNNVIAFYPVSAIPTIHKIVRSDGGRIAYSPCAMDALTLAPTLERKLDIRSSCRYCDHEISIIYNDDGSKIIGHTPEDIWIWIEDRIPSDAPYYLVVCINTNFFCCKEHLDKWRAEETVIHSGKPYSLSDAFDAFELWCTYKMYKLVVEGRPWGGKALDQI</sequence>
<proteinExistence type="predicted"/>
<reference evidence="1" key="1">
    <citation type="submission" date="2018-06" db="EMBL/GenBank/DDBJ databases">
        <authorList>
            <person name="Zhirakovskaya E."/>
        </authorList>
    </citation>
    <scope>NUCLEOTIDE SEQUENCE</scope>
</reference>
<protein>
    <recommendedName>
        <fullName evidence="2">Alkylmercury lyase</fullName>
    </recommendedName>
</protein>
<dbReference type="Gene3D" id="3.30.450.410">
    <property type="match status" value="1"/>
</dbReference>
<dbReference type="InterPro" id="IPR053717">
    <property type="entry name" value="MerB_lyase_sf"/>
</dbReference>
<dbReference type="SUPFAM" id="SSF160387">
    <property type="entry name" value="NosL/MerB-like"/>
    <property type="match status" value="1"/>
</dbReference>
<dbReference type="EMBL" id="UOFT01000027">
    <property type="protein sequence ID" value="VAW92638.1"/>
    <property type="molecule type" value="Genomic_DNA"/>
</dbReference>
<dbReference type="InterPro" id="IPR004927">
    <property type="entry name" value="MerB"/>
</dbReference>
<gene>
    <name evidence="1" type="ORF">MNBD_GAMMA23-2457</name>
</gene>
<evidence type="ECO:0008006" key="2">
    <source>
        <dbReference type="Google" id="ProtNLM"/>
    </source>
</evidence>
<dbReference type="GO" id="GO:0018836">
    <property type="term" value="F:alkylmercury lyase activity"/>
    <property type="evidence" value="ECO:0007669"/>
    <property type="project" value="InterPro"/>
</dbReference>
<name>A0A3B0ZGL2_9ZZZZ</name>
<dbReference type="AlphaFoldDB" id="A0A3B0ZGL2"/>
<accession>A0A3B0ZGL2</accession>
<evidence type="ECO:0000313" key="1">
    <source>
        <dbReference type="EMBL" id="VAW92638.1"/>
    </source>
</evidence>